<dbReference type="PANTHER" id="PTHR30383">
    <property type="entry name" value="THIOESTERASE 1/PROTEASE 1/LYSOPHOSPHOLIPASE L1"/>
    <property type="match status" value="1"/>
</dbReference>
<sequence length="281" mass="32586">MFWFLLISLLILLVLSYAWLWQKITKDKPKSYPTPQNRQQLDASKKTLVCFGDSNTHGNVSYNWVSDVAKDFPDIQVLNAGLNSDLAYSLLQRIDDVIACKPDFVTILVGTNDVNATMTKELENSYKQTGKIPQDMVPDFALFKKYYQEIINRLKQETKAKIGVMSLPVMSEDLTYEANKKADKYSEYISELAQKQKLTYLPLREKQKDFLLVNPKPLKHTFDETFKLLIFSVINHYILGKDWDYSSKRHGYQLTPDNLHQNSVSGRMIRDLVRDFIKVPQ</sequence>
<evidence type="ECO:0000313" key="3">
    <source>
        <dbReference type="Proteomes" id="UP001597510"/>
    </source>
</evidence>
<reference evidence="3" key="1">
    <citation type="journal article" date="2019" name="Int. J. Syst. Evol. Microbiol.">
        <title>The Global Catalogue of Microorganisms (GCM) 10K type strain sequencing project: providing services to taxonomists for standard genome sequencing and annotation.</title>
        <authorList>
            <consortium name="The Broad Institute Genomics Platform"/>
            <consortium name="The Broad Institute Genome Sequencing Center for Infectious Disease"/>
            <person name="Wu L."/>
            <person name="Ma J."/>
        </authorList>
    </citation>
    <scope>NUCLEOTIDE SEQUENCE [LARGE SCALE GENOMIC DNA]</scope>
    <source>
        <strain evidence="3">KCTC 52344</strain>
    </source>
</reference>
<dbReference type="Gene3D" id="3.40.50.1110">
    <property type="entry name" value="SGNH hydrolase"/>
    <property type="match status" value="1"/>
</dbReference>
<keyword evidence="3" id="KW-1185">Reference proteome</keyword>
<dbReference type="EMBL" id="JBHULC010000038">
    <property type="protein sequence ID" value="MFD2523749.1"/>
    <property type="molecule type" value="Genomic_DNA"/>
</dbReference>
<accession>A0ABW5JDT4</accession>
<dbReference type="RefSeq" id="WP_340233970.1">
    <property type="nucleotide sequence ID" value="NZ_JBBEWC010000001.1"/>
</dbReference>
<dbReference type="InterPro" id="IPR036514">
    <property type="entry name" value="SGNH_hydro_sf"/>
</dbReference>
<keyword evidence="2" id="KW-0378">Hydrolase</keyword>
<evidence type="ECO:0000259" key="1">
    <source>
        <dbReference type="Pfam" id="PF13472"/>
    </source>
</evidence>
<proteinExistence type="predicted"/>
<dbReference type="InterPro" id="IPR051532">
    <property type="entry name" value="Ester_Hydrolysis_Enzymes"/>
</dbReference>
<dbReference type="Proteomes" id="UP001597510">
    <property type="component" value="Unassembled WGS sequence"/>
</dbReference>
<dbReference type="GO" id="GO:0016787">
    <property type="term" value="F:hydrolase activity"/>
    <property type="evidence" value="ECO:0007669"/>
    <property type="project" value="UniProtKB-KW"/>
</dbReference>
<feature type="domain" description="SGNH hydrolase-type esterase" evidence="1">
    <location>
        <begin position="50"/>
        <end position="215"/>
    </location>
</feature>
<gene>
    <name evidence="2" type="ORF">ACFSR2_22810</name>
</gene>
<organism evidence="2 3">
    <name type="scientific">Emticicia soli</name>
    <dbReference type="NCBI Taxonomy" id="2027878"/>
    <lineage>
        <taxon>Bacteria</taxon>
        <taxon>Pseudomonadati</taxon>
        <taxon>Bacteroidota</taxon>
        <taxon>Cytophagia</taxon>
        <taxon>Cytophagales</taxon>
        <taxon>Leadbetterellaceae</taxon>
        <taxon>Emticicia</taxon>
    </lineage>
</organism>
<name>A0ABW5JDT4_9BACT</name>
<dbReference type="Pfam" id="PF13472">
    <property type="entry name" value="Lipase_GDSL_2"/>
    <property type="match status" value="1"/>
</dbReference>
<dbReference type="PANTHER" id="PTHR30383:SF5">
    <property type="entry name" value="SGNH HYDROLASE-TYPE ESTERASE DOMAIN-CONTAINING PROTEIN"/>
    <property type="match status" value="1"/>
</dbReference>
<evidence type="ECO:0000313" key="2">
    <source>
        <dbReference type="EMBL" id="MFD2523749.1"/>
    </source>
</evidence>
<comment type="caution">
    <text evidence="2">The sequence shown here is derived from an EMBL/GenBank/DDBJ whole genome shotgun (WGS) entry which is preliminary data.</text>
</comment>
<dbReference type="SUPFAM" id="SSF52266">
    <property type="entry name" value="SGNH hydrolase"/>
    <property type="match status" value="1"/>
</dbReference>
<dbReference type="InterPro" id="IPR013830">
    <property type="entry name" value="SGNH_hydro"/>
</dbReference>
<protein>
    <submittedName>
        <fullName evidence="2">SGNH/GDSL hydrolase family protein</fullName>
    </submittedName>
</protein>